<accession>A0A1G5PBZ4</accession>
<comment type="caution">
    <text evidence="1">The sequence shown here is derived from an EMBL/GenBank/DDBJ whole genome shotgun (WGS) entry which is preliminary data.</text>
</comment>
<protein>
    <submittedName>
        <fullName evidence="1">Uncharacterized protein</fullName>
    </submittedName>
</protein>
<dbReference type="AlphaFoldDB" id="A0A1G5PBZ4"/>
<gene>
    <name evidence="1" type="ORF">SAMN05216279_11115</name>
</gene>
<dbReference type="OrthoDB" id="6804636at2"/>
<dbReference type="RefSeq" id="WP_074584593.1">
    <property type="nucleotide sequence ID" value="NZ_FMWB01000011.1"/>
</dbReference>
<organism evidence="1 2">
    <name type="scientific">Pseudomonas oryzihabitans</name>
    <dbReference type="NCBI Taxonomy" id="47885"/>
    <lineage>
        <taxon>Bacteria</taxon>
        <taxon>Pseudomonadati</taxon>
        <taxon>Pseudomonadota</taxon>
        <taxon>Gammaproteobacteria</taxon>
        <taxon>Pseudomonadales</taxon>
        <taxon>Pseudomonadaceae</taxon>
        <taxon>Pseudomonas</taxon>
    </lineage>
</organism>
<evidence type="ECO:0000313" key="1">
    <source>
        <dbReference type="EMBL" id="SCZ46520.1"/>
    </source>
</evidence>
<name>A0A1G5PBZ4_9PSED</name>
<reference evidence="2" key="1">
    <citation type="submission" date="2016-10" db="EMBL/GenBank/DDBJ databases">
        <authorList>
            <person name="de Groot N.N."/>
        </authorList>
    </citation>
    <scope>NUCLEOTIDE SEQUENCE [LARGE SCALE GENOMIC DNA]</scope>
    <source>
        <strain evidence="2">DSM 15758</strain>
    </source>
</reference>
<evidence type="ECO:0000313" key="2">
    <source>
        <dbReference type="Proteomes" id="UP000183046"/>
    </source>
</evidence>
<dbReference type="Proteomes" id="UP000183046">
    <property type="component" value="Unassembled WGS sequence"/>
</dbReference>
<dbReference type="EMBL" id="FMWB01000011">
    <property type="protein sequence ID" value="SCZ46520.1"/>
    <property type="molecule type" value="Genomic_DNA"/>
</dbReference>
<proteinExistence type="predicted"/>
<sequence length="414" mass="43101">MTYKNPLDTPAPLFTAAATTKAPLTAAPAKPAGISDGVTYYAFQSQPRLTLDINATPEYVGFAKTFDAKGPHYAAGSTLNELTLTGHWEGQLTRLDGHTRGATASDSTLDSSITKLTVSLTDTADNQFHEGDIITLNNFDGLQTFDGSKSTAGLSIDFLNGYEHGLDHLYSSQSAFLKSVTTGNGNDLLQVSTIAAPELDSVAALSNCRVKTLTVDSGAGNDQIGAHIQQADIVIKAGAGNDFVDLLFTEGVAAHNATVRGSYGHGATVTLGEGRDTLSLLTSSLVNFDGSSSAAANRSLAANHVTVTDYNAKDDQIVFGSSLFVDAAVTTVADATLKGATSLYAALQQVVQTTTGDVHAAVFHYGKDTYVFHDGSDRGQIDASDSLIQLVGTHDLTDVASTVAAGERGIGNWG</sequence>